<keyword evidence="2" id="KW-0489">Methyltransferase</keyword>
<dbReference type="GO" id="GO:0008168">
    <property type="term" value="F:methyltransferase activity"/>
    <property type="evidence" value="ECO:0007669"/>
    <property type="project" value="UniProtKB-KW"/>
</dbReference>
<dbReference type="GO" id="GO:0032259">
    <property type="term" value="P:methylation"/>
    <property type="evidence" value="ECO:0007669"/>
    <property type="project" value="UniProtKB-KW"/>
</dbReference>
<organism evidence="2 3">
    <name type="scientific">Pseudomonas triclosanedens</name>
    <dbReference type="NCBI Taxonomy" id="2961893"/>
    <lineage>
        <taxon>Bacteria</taxon>
        <taxon>Pseudomonadati</taxon>
        <taxon>Pseudomonadota</taxon>
        <taxon>Gammaproteobacteria</taxon>
        <taxon>Pseudomonadales</taxon>
        <taxon>Pseudomonadaceae</taxon>
        <taxon>Pseudomonas</taxon>
    </lineage>
</organism>
<dbReference type="Proteomes" id="UP001163624">
    <property type="component" value="Chromosome"/>
</dbReference>
<protein>
    <submittedName>
        <fullName evidence="2">FkbM family methyltransferase</fullName>
    </submittedName>
</protein>
<dbReference type="InterPro" id="IPR006342">
    <property type="entry name" value="FkbM_mtfrase"/>
</dbReference>
<feature type="domain" description="Methyltransferase FkbM" evidence="1">
    <location>
        <begin position="191"/>
        <end position="306"/>
    </location>
</feature>
<keyword evidence="2" id="KW-0808">Transferase</keyword>
<dbReference type="InterPro" id="IPR029063">
    <property type="entry name" value="SAM-dependent_MTases_sf"/>
</dbReference>
<dbReference type="RefSeq" id="WP_254476778.1">
    <property type="nucleotide sequence ID" value="NZ_CP113432.1"/>
</dbReference>
<evidence type="ECO:0000259" key="1">
    <source>
        <dbReference type="Pfam" id="PF05050"/>
    </source>
</evidence>
<dbReference type="Gene3D" id="3.40.50.150">
    <property type="entry name" value="Vaccinia Virus protein VP39"/>
    <property type="match status" value="1"/>
</dbReference>
<name>A0ABY6ZWR4_9PSED</name>
<reference evidence="2" key="1">
    <citation type="submission" date="2022-11" db="EMBL/GenBank/DDBJ databases">
        <title>Pseudomonas triclosanedens sp. nov., a triclosan degrader isolated from activated sludge.</title>
        <authorList>
            <person name="Yin Y."/>
            <person name="Lu Z."/>
        </authorList>
    </citation>
    <scope>NUCLEOTIDE SEQUENCE</scope>
    <source>
        <strain evidence="2">ZM23</strain>
    </source>
</reference>
<evidence type="ECO:0000313" key="2">
    <source>
        <dbReference type="EMBL" id="WAI49283.1"/>
    </source>
</evidence>
<gene>
    <name evidence="2" type="ORF">OU419_26670</name>
</gene>
<dbReference type="Pfam" id="PF05050">
    <property type="entry name" value="Methyltransf_21"/>
    <property type="match status" value="1"/>
</dbReference>
<sequence length="378" mass="42107">MSKLPFNLSHALAPNPAIADVSTSIDPAVASFRTEDGTRSMKTLLNKWLSRQDIQHTDRILNALSARQQLTNDFFGGWNPEDIEHLQRYRYDGPVNASSGEILDWLGIRTDIRLHAWLPAPTSGPLVIGDLPIPDDRVHAETIEYIALICSLERAHQQGRNSFAVMELGASYGPWAIASGLLALRNGFDYVSLTAVEANEASVPMITEHARRNGLLDVSNVELNAIHGAVHVRDETVYFPKVDTNHDNGAQLTLTPTALDYRGLTVQYNKVPGISLAKLCERTPRIDFLHMDLQGAEEALLQDESFLQHLNDHVGTLFIATQSRLIEGLALKKLSALGWTLYRERPTTYQQNDRTADVNGWTLRDGGQIWFNHHPIPA</sequence>
<proteinExistence type="predicted"/>
<keyword evidence="3" id="KW-1185">Reference proteome</keyword>
<accession>A0ABY6ZWR4</accession>
<evidence type="ECO:0000313" key="3">
    <source>
        <dbReference type="Proteomes" id="UP001163624"/>
    </source>
</evidence>
<dbReference type="EMBL" id="CP113432">
    <property type="protein sequence ID" value="WAI49283.1"/>
    <property type="molecule type" value="Genomic_DNA"/>
</dbReference>
<dbReference type="SUPFAM" id="SSF53335">
    <property type="entry name" value="S-adenosyl-L-methionine-dependent methyltransferases"/>
    <property type="match status" value="1"/>
</dbReference>